<protein>
    <submittedName>
        <fullName evidence="1">Head-tail adaptor protein</fullName>
    </submittedName>
</protein>
<dbReference type="InterPro" id="IPR008767">
    <property type="entry name" value="Phage_SPP1_head-tail_adaptor"/>
</dbReference>
<dbReference type="EMBL" id="JAFLRD010000010">
    <property type="protein sequence ID" value="MBO0416587.1"/>
    <property type="molecule type" value="Genomic_DNA"/>
</dbReference>
<evidence type="ECO:0000313" key="2">
    <source>
        <dbReference type="Proteomes" id="UP000664349"/>
    </source>
</evidence>
<evidence type="ECO:0000313" key="1">
    <source>
        <dbReference type="EMBL" id="MBO0416587.1"/>
    </source>
</evidence>
<accession>A0ABS3GPQ3</accession>
<gene>
    <name evidence="1" type="ORF">J1C50_13820</name>
</gene>
<proteinExistence type="predicted"/>
<sequence>MRAGRLRHLVQIQREVKRKNDHGENVSGWEVVCKTRANVADITGRDRIGDVTLHQIDARAFLRWRPGIEAGMRLVHVKDGVTRTYTVKAPPIDRDGRRRDMELILEFDDGRQPQRR</sequence>
<dbReference type="Pfam" id="PF05521">
    <property type="entry name" value="Phage_HCP"/>
    <property type="match status" value="1"/>
</dbReference>
<dbReference type="Proteomes" id="UP000664349">
    <property type="component" value="Unassembled WGS sequence"/>
</dbReference>
<dbReference type="InterPro" id="IPR038666">
    <property type="entry name" value="SSP1_head-tail_sf"/>
</dbReference>
<organism evidence="1 2">
    <name type="scientific">Chromobacterium haemolyticum</name>
    <dbReference type="NCBI Taxonomy" id="394935"/>
    <lineage>
        <taxon>Bacteria</taxon>
        <taxon>Pseudomonadati</taxon>
        <taxon>Pseudomonadota</taxon>
        <taxon>Betaproteobacteria</taxon>
        <taxon>Neisseriales</taxon>
        <taxon>Chromobacteriaceae</taxon>
        <taxon>Chromobacterium</taxon>
    </lineage>
</organism>
<dbReference type="Gene3D" id="2.40.10.270">
    <property type="entry name" value="Bacteriophage SPP1 head-tail adaptor protein"/>
    <property type="match status" value="1"/>
</dbReference>
<dbReference type="RefSeq" id="WP_200122813.1">
    <property type="nucleotide sequence ID" value="NZ_JAEILV010000009.1"/>
</dbReference>
<comment type="caution">
    <text evidence="1">The sequence shown here is derived from an EMBL/GenBank/DDBJ whole genome shotgun (WGS) entry which is preliminary data.</text>
</comment>
<name>A0ABS3GPQ3_9NEIS</name>
<keyword evidence="2" id="KW-1185">Reference proteome</keyword>
<reference evidence="1 2" key="1">
    <citation type="submission" date="2021-03" db="EMBL/GenBank/DDBJ databases">
        <title>First Case of infection caused by Chromobacterium haemolyticum derived from water in China.</title>
        <authorList>
            <person name="Chen J."/>
            <person name="Liu C."/>
        </authorList>
    </citation>
    <scope>NUCLEOTIDE SEQUENCE [LARGE SCALE GENOMIC DNA]</scope>
    <source>
        <strain evidence="1 2">WJ-5</strain>
    </source>
</reference>